<dbReference type="Gene3D" id="2.160.20.20">
    <property type="match status" value="1"/>
</dbReference>
<gene>
    <name evidence="4" type="ORF">C1SCF055_LOCUS29181</name>
</gene>
<comment type="caution">
    <text evidence="4">The sequence shown here is derived from an EMBL/GenBank/DDBJ whole genome shotgun (WGS) entry which is preliminary data.</text>
</comment>
<keyword evidence="2" id="KW-0812">Transmembrane</keyword>
<evidence type="ECO:0000313" key="7">
    <source>
        <dbReference type="Proteomes" id="UP001152797"/>
    </source>
</evidence>
<evidence type="ECO:0000313" key="6">
    <source>
        <dbReference type="EMBL" id="CAL4790620.1"/>
    </source>
</evidence>
<keyword evidence="2" id="KW-0472">Membrane</keyword>
<dbReference type="EMBL" id="CAMXCT020003241">
    <property type="protein sequence ID" value="CAL1156683.1"/>
    <property type="molecule type" value="Genomic_DNA"/>
</dbReference>
<feature type="signal peptide" evidence="3">
    <location>
        <begin position="1"/>
        <end position="15"/>
    </location>
</feature>
<reference evidence="5" key="2">
    <citation type="submission" date="2024-04" db="EMBL/GenBank/DDBJ databases">
        <authorList>
            <person name="Chen Y."/>
            <person name="Shah S."/>
            <person name="Dougan E. K."/>
            <person name="Thang M."/>
            <person name="Chan C."/>
        </authorList>
    </citation>
    <scope>NUCLEOTIDE SEQUENCE [LARGE SCALE GENOMIC DNA]</scope>
</reference>
<dbReference type="Proteomes" id="UP001152797">
    <property type="component" value="Unassembled WGS sequence"/>
</dbReference>
<keyword evidence="2" id="KW-1133">Transmembrane helix</keyword>
<accession>A0A9P1G7U7</accession>
<protein>
    <submittedName>
        <fullName evidence="6">Outer membrane protein PmpB</fullName>
    </submittedName>
</protein>
<feature type="transmembrane region" description="Helical" evidence="2">
    <location>
        <begin position="1183"/>
        <end position="1204"/>
    </location>
</feature>
<evidence type="ECO:0000256" key="3">
    <source>
        <dbReference type="SAM" id="SignalP"/>
    </source>
</evidence>
<keyword evidence="7" id="KW-1185">Reference proteome</keyword>
<sequence length="1675" mass="177595">MQLLLVTFLFVCASAELRVSKRSTFTGQESSHPVPHPADGSSARHLQDCEVIGWVELCERKKLTAGACFQLEPTTAAPPCELQGPHGAPAQLRPATAGILTLTSGELRITGQIQMTSLRLAAKTVNFADAHVEAWHEGPSDPNATALGGAFFSMGSFTLTRSRLTVRGSAAAAGGGGFAAGGDLSVFQDSEVVIENVSAKSGAGFVVMGDNSMIFIQNARSTGYGGGFLTRKRLRVAHSSAVSLQNVIAQKHGGGFLVMGEVEIAGNSTVKISNSRAESGDGGGFNTEKGLKVSNGSRLIIRNAAAGKYGGGFYARGKTTISRSTISIQNATAKQNGGGFCASDEVVIDEMSSVSISTSRSRFGGGLHTDERLQVTSGSAVSLQNVIAQEYGGGFNALGDVEIAGNSTVKISNSRAEAKNGGGFDTEKALKVSTGSRLIIRNATAGNDGGGFYARGKTTIRRSTVSIQNATAQEFGGGFHAFDEVVIDEMSSVSISTSRSRFGGGFHLERRLQVTSGSAVSLQNVIAQEYGGGFNAIGEVEIAGNSTVKISNSRAESGDGGGFATEKGLKVSNGSRLIIRNAAAGKYGGGFYATGKTTISRSTVSIQNATGQENGGGFYAFDEVVIDEMSSVSISSSRSGDQGGGFHADKRLQVTNSSAVSLQNVIAHRFGGGFDALGEVEIAGNSTVKISNSRAEAKNGGGFNTEKGLKVSTGSRLIIRNATAGNHGGGFYAKGKTTISRSTVSIQNATGQENGGGFCAFDEVVIDEISSVSISSSRSRFGGGFHADKRLQVTNSSAVSLQNVIAHRFGGFATEKGLKVSNGSRLIIRNAAAGKYGGGFYATGKTTISRSTVSIQNATAKRYGGGFSAEGVASIQDSTVAMFSTHAGADGGAFSVFGLTLHRSQLSVSHSTAAGSGSGGRADGQVLLSSESNLVVKDAQGLDNSSVLTAACLHLHDRSHILFEDAVGGHGVELQNSGCSDVCSNTTFHVATDAALNASGRLSSGFLSLASCPNEKVRLSGIHLHSWSSALLSTRPSSVIIGQVTIDYEPPIDNLQVLAAKDGFDIDSLTVSCRNCPWGVTFNATKDRSLKAVSSEYLECSKTITASKGLTQRCNCSNYQIATEHFRGVDMVPLESSFQTCMFCKPHFHFQNDDCRKCGVFNAWSDGKKDVCHVLPRQNSAELFALLTGAAVLVILTFLAFEILHAPLMIVDAKSYLDARQAESKTIFTFSVQGPIVDLPKSLARLVNRRVHFRARGTGLIWLDYDQKKSNTIKVRSIARRKLLLQDTSPPFSCATCKGSLHAADFAYLLILLTACIFVGAMLPVIIKVAVISGNGVGHVFVTAIYVSLPLVAVAALLHFPIAWLIQRLYRRTSFSEALDEYQRQIKCKPFPGPDGTHPRNQGLQVLTLRGLWMHFESFILERNMHFVVANIVRPLTQSKGVSFVSLWGGRQVDYFVSHSWGTSFPHFVHSIQCHALSKEGPTSWIDAAYWICSFANNQWNIETALGSDPMESAFALALTAGIKGVAMVMDPEAQPLTRVWCLFEFFLSSREHLELVFVTNAGVVGDDGCSSFDIALEVGKKIESLQVETCGASSEDDKEHILQYIISELGSLERMDAQIRALMAEMLMRNLANVERATGSLVDRLGQGSATVVALNEERFESHVASGTRQIVSI</sequence>
<dbReference type="EMBL" id="CAMXCT030003241">
    <property type="protein sequence ID" value="CAL4790620.1"/>
    <property type="molecule type" value="Genomic_DNA"/>
</dbReference>
<dbReference type="EMBL" id="CAMXCT010003241">
    <property type="protein sequence ID" value="CAI4003308.1"/>
    <property type="molecule type" value="Genomic_DNA"/>
</dbReference>
<organism evidence="4">
    <name type="scientific">Cladocopium goreaui</name>
    <dbReference type="NCBI Taxonomy" id="2562237"/>
    <lineage>
        <taxon>Eukaryota</taxon>
        <taxon>Sar</taxon>
        <taxon>Alveolata</taxon>
        <taxon>Dinophyceae</taxon>
        <taxon>Suessiales</taxon>
        <taxon>Symbiodiniaceae</taxon>
        <taxon>Cladocopium</taxon>
    </lineage>
</organism>
<evidence type="ECO:0000313" key="4">
    <source>
        <dbReference type="EMBL" id="CAI4003308.1"/>
    </source>
</evidence>
<feature type="transmembrane region" description="Helical" evidence="2">
    <location>
        <begin position="1306"/>
        <end position="1327"/>
    </location>
</feature>
<proteinExistence type="predicted"/>
<dbReference type="InterPro" id="IPR012332">
    <property type="entry name" value="Autotransporter_pectin_lyase_C"/>
</dbReference>
<feature type="region of interest" description="Disordered" evidence="1">
    <location>
        <begin position="23"/>
        <end position="42"/>
    </location>
</feature>
<feature type="transmembrane region" description="Helical" evidence="2">
    <location>
        <begin position="1339"/>
        <end position="1366"/>
    </location>
</feature>
<feature type="chain" id="PRO_5043272625" evidence="3">
    <location>
        <begin position="16"/>
        <end position="1675"/>
    </location>
</feature>
<name>A0A9P1G7U7_9DINO</name>
<evidence type="ECO:0000256" key="2">
    <source>
        <dbReference type="SAM" id="Phobius"/>
    </source>
</evidence>
<keyword evidence="3" id="KW-0732">Signal</keyword>
<reference evidence="4" key="1">
    <citation type="submission" date="2022-10" db="EMBL/GenBank/DDBJ databases">
        <authorList>
            <person name="Chen Y."/>
            <person name="Dougan E. K."/>
            <person name="Chan C."/>
            <person name="Rhodes N."/>
            <person name="Thang M."/>
        </authorList>
    </citation>
    <scope>NUCLEOTIDE SEQUENCE</scope>
</reference>
<evidence type="ECO:0000313" key="5">
    <source>
        <dbReference type="EMBL" id="CAL1156683.1"/>
    </source>
</evidence>
<evidence type="ECO:0000256" key="1">
    <source>
        <dbReference type="SAM" id="MobiDB-lite"/>
    </source>
</evidence>